<evidence type="ECO:0000313" key="3">
    <source>
        <dbReference type="Proteomes" id="UP000516373"/>
    </source>
</evidence>
<evidence type="ECO:0000313" key="2">
    <source>
        <dbReference type="EMBL" id="BCL23158.1"/>
    </source>
</evidence>
<protein>
    <submittedName>
        <fullName evidence="2">Uncharacterized protein</fullName>
    </submittedName>
</protein>
<dbReference type="KEGG" id="stui:GCM10017668_50010"/>
<gene>
    <name evidence="2" type="ORF">GCM10017668_50010</name>
</gene>
<evidence type="ECO:0000256" key="1">
    <source>
        <dbReference type="SAM" id="MobiDB-lite"/>
    </source>
</evidence>
<feature type="region of interest" description="Disordered" evidence="1">
    <location>
        <begin position="1"/>
        <end position="56"/>
    </location>
</feature>
<feature type="compositionally biased region" description="Basic and acidic residues" evidence="1">
    <location>
        <begin position="19"/>
        <end position="28"/>
    </location>
</feature>
<accession>A0A7G1NJ18</accession>
<feature type="compositionally biased region" description="Low complexity" evidence="1">
    <location>
        <begin position="1"/>
        <end position="15"/>
    </location>
</feature>
<proteinExistence type="predicted"/>
<organism evidence="2 3">
    <name type="scientific">Streptomyces tuirus</name>
    <dbReference type="NCBI Taxonomy" id="68278"/>
    <lineage>
        <taxon>Bacteria</taxon>
        <taxon>Bacillati</taxon>
        <taxon>Actinomycetota</taxon>
        <taxon>Actinomycetes</taxon>
        <taxon>Kitasatosporales</taxon>
        <taxon>Streptomycetaceae</taxon>
        <taxon>Streptomyces</taxon>
    </lineage>
</organism>
<dbReference type="AlphaFoldDB" id="A0A7G1NJ18"/>
<name>A0A7G1NJ18_9ACTN</name>
<sequence>MAAGAGPPGLAAPARRAPRRDGRRVDRTHSRHRAPRARLGQAEGLQPASAAAGYGVPAGPGGDAGAGLTIKGLRDGTLGRAGLALRAFAGAGAEAWFMLAVPLVPLVFAV</sequence>
<dbReference type="Proteomes" id="UP000516373">
    <property type="component" value="Chromosome"/>
</dbReference>
<reference evidence="2 3" key="1">
    <citation type="journal article" date="2014" name="Int. J. Syst. Evol. Microbiol.">
        <title>Complete genome sequence of Corynebacterium casei LMG S-19264T (=DSM 44701T), isolated from a smear-ripened cheese.</title>
        <authorList>
            <consortium name="US DOE Joint Genome Institute (JGI-PGF)"/>
            <person name="Walter F."/>
            <person name="Albersmeier A."/>
            <person name="Kalinowski J."/>
            <person name="Ruckert C."/>
        </authorList>
    </citation>
    <scope>NUCLEOTIDE SEQUENCE [LARGE SCALE GENOMIC DNA]</scope>
    <source>
        <strain evidence="2 3">JCM 4255</strain>
    </source>
</reference>
<dbReference type="EMBL" id="AP023439">
    <property type="protein sequence ID" value="BCL23158.1"/>
    <property type="molecule type" value="Genomic_DNA"/>
</dbReference>